<name>Q5AWL7_EMENI</name>
<keyword evidence="9" id="KW-1185">Reference proteome</keyword>
<dbReference type="AlphaFoldDB" id="Q5AWL7"/>
<dbReference type="CAZy" id="CBM35">
    <property type="family name" value="Carbohydrate-Binding Module Family 35"/>
</dbReference>
<dbReference type="GO" id="GO:0004553">
    <property type="term" value="F:hydrolase activity, hydrolyzing O-glycosyl compounds"/>
    <property type="evidence" value="ECO:0000318"/>
    <property type="project" value="GO_Central"/>
</dbReference>
<dbReference type="InParanoid" id="Q5AWL7"/>
<dbReference type="Proteomes" id="UP000000560">
    <property type="component" value="Chromosome IV"/>
</dbReference>
<dbReference type="PANTHER" id="PTHR22925">
    <property type="entry name" value="GLYCOSYL HYDROLASE 43 FAMILY MEMBER"/>
    <property type="match status" value="1"/>
</dbReference>
<sequence length="475" mass="51717">MHRRFKILYFALVAKYARAALDIIPGATWTADSTSKHMAPDSCMISCLPSPQYQPLTLHSEEDGTYYMIGEEKTDGALFQAVNCYSSTNLVEWTFVNQLLTVTEEEGADLGPNRIVERPKVIKNDNTGQYVMWMHIDSTDYADARVGIATGNSVCEDYVYRESFRPLGFQSRDIGLFKDEDGSAYLLSEDREYGTRIIRLTDDYLHVANVTFGWEYFAESPALIKRGETYFIFGSHLTGWSPNDNIYSTATSLSGPWTDWTEVAPVGSNTFSSQVNYVLPLGTDKAIYMGDRWVSSNLGASTYIWLPLQIDGTTATASLTWYDSWSVDLASGTWNAEEDETVYEGEDGALSGGARLIDCSRCSGSTAAGYIGGAGDGENDGAVTLQVDYATQSTDSARITLNIHYLNGDTDPRYAAVSVNGGEAQTIAFLSTNQLSGSGSSAVHVDLVQGVNTVQISGVEGGGWGPDIDQVAVPL</sequence>
<dbReference type="EMBL" id="BN001304">
    <property type="protein sequence ID" value="CBF78636.1"/>
    <property type="molecule type" value="Genomic_DNA"/>
</dbReference>
<dbReference type="InterPro" id="IPR005084">
    <property type="entry name" value="CBM6"/>
</dbReference>
<reference evidence="9" key="2">
    <citation type="journal article" date="2009" name="Fungal Genet. Biol.">
        <title>The 2008 update of the Aspergillus nidulans genome annotation: a community effort.</title>
        <authorList>
            <person name="Wortman J.R."/>
            <person name="Gilsenan J.M."/>
            <person name="Joardar V."/>
            <person name="Deegan J."/>
            <person name="Clutterbuck J."/>
            <person name="Andersen M.R."/>
            <person name="Archer D."/>
            <person name="Bencina M."/>
            <person name="Braus G."/>
            <person name="Coutinho P."/>
            <person name="von Dohren H."/>
            <person name="Doonan J."/>
            <person name="Driessen A.J."/>
            <person name="Durek P."/>
            <person name="Espeso E."/>
            <person name="Fekete E."/>
            <person name="Flipphi M."/>
            <person name="Estrada C.G."/>
            <person name="Geysens S."/>
            <person name="Goldman G."/>
            <person name="de Groot P.W."/>
            <person name="Hansen K."/>
            <person name="Harris S.D."/>
            <person name="Heinekamp T."/>
            <person name="Helmstaedt K."/>
            <person name="Henrissat B."/>
            <person name="Hofmann G."/>
            <person name="Homan T."/>
            <person name="Horio T."/>
            <person name="Horiuchi H."/>
            <person name="James S."/>
            <person name="Jones M."/>
            <person name="Karaffa L."/>
            <person name="Karanyi Z."/>
            <person name="Kato M."/>
            <person name="Keller N."/>
            <person name="Kelly D.E."/>
            <person name="Kiel J.A."/>
            <person name="Kim J.M."/>
            <person name="van der Klei I.J."/>
            <person name="Klis F.M."/>
            <person name="Kovalchuk A."/>
            <person name="Krasevec N."/>
            <person name="Kubicek C.P."/>
            <person name="Liu B."/>
            <person name="Maccabe A."/>
            <person name="Meyer V."/>
            <person name="Mirabito P."/>
            <person name="Miskei M."/>
            <person name="Mos M."/>
            <person name="Mullins J."/>
            <person name="Nelson D.R."/>
            <person name="Nielsen J."/>
            <person name="Oakley B.R."/>
            <person name="Osmani S.A."/>
            <person name="Pakula T."/>
            <person name="Paszewski A."/>
            <person name="Paulsen I."/>
            <person name="Pilsyk S."/>
            <person name="Pocsi I."/>
            <person name="Punt P.J."/>
            <person name="Ram A.F."/>
            <person name="Ren Q."/>
            <person name="Robellet X."/>
            <person name="Robson G."/>
            <person name="Seiboth B."/>
            <person name="van Solingen P."/>
            <person name="Specht T."/>
            <person name="Sun J."/>
            <person name="Taheri-Talesh N."/>
            <person name="Takeshita N."/>
            <person name="Ussery D."/>
            <person name="vanKuyk P.A."/>
            <person name="Visser H."/>
            <person name="van de Vondervoort P.J."/>
            <person name="de Vries R.P."/>
            <person name="Walton J."/>
            <person name="Xiang X."/>
            <person name="Xiong Y."/>
            <person name="Zeng A.P."/>
            <person name="Brandt B.W."/>
            <person name="Cornell M.J."/>
            <person name="van den Hondel C.A."/>
            <person name="Visser J."/>
            <person name="Oliver S.G."/>
            <person name="Turner G."/>
        </authorList>
    </citation>
    <scope>GENOME REANNOTATION</scope>
    <source>
        <strain evidence="9">FGSC A4 / ATCC 38163 / CBS 112.46 / NRRL 194 / M139</strain>
    </source>
</reference>
<dbReference type="GO" id="GO:0005975">
    <property type="term" value="P:carbohydrate metabolic process"/>
    <property type="evidence" value="ECO:0007669"/>
    <property type="project" value="InterPro"/>
</dbReference>
<feature type="chain" id="PRO_5010324822" evidence="6">
    <location>
        <begin position="20"/>
        <end position="475"/>
    </location>
</feature>
<evidence type="ECO:0000256" key="5">
    <source>
        <dbReference type="RuleBase" id="RU361187"/>
    </source>
</evidence>
<evidence type="ECO:0000259" key="7">
    <source>
        <dbReference type="PROSITE" id="PS51175"/>
    </source>
</evidence>
<dbReference type="SUPFAM" id="SSF49785">
    <property type="entry name" value="Galactose-binding domain-like"/>
    <property type="match status" value="1"/>
</dbReference>
<dbReference type="GO" id="GO:0030246">
    <property type="term" value="F:carbohydrate binding"/>
    <property type="evidence" value="ECO:0007669"/>
    <property type="project" value="InterPro"/>
</dbReference>
<dbReference type="Pfam" id="PF04616">
    <property type="entry name" value="Glyco_hydro_43"/>
    <property type="match status" value="1"/>
</dbReference>
<evidence type="ECO:0000313" key="8">
    <source>
        <dbReference type="EMBL" id="CBF78636.1"/>
    </source>
</evidence>
<dbReference type="STRING" id="227321.Q5AWL7"/>
<dbReference type="CDD" id="cd18821">
    <property type="entry name" value="GH43_Pc3Gal43A-like"/>
    <property type="match status" value="1"/>
</dbReference>
<dbReference type="HOGENOM" id="CLU_016116_1_1_1"/>
<evidence type="ECO:0000313" key="9">
    <source>
        <dbReference type="Proteomes" id="UP000000560"/>
    </source>
</evidence>
<dbReference type="CAZy" id="GH43">
    <property type="family name" value="Glycoside Hydrolase Family 43"/>
</dbReference>
<comment type="similarity">
    <text evidence="1 5">Belongs to the glycosyl hydrolase 43 family.</text>
</comment>
<feature type="signal peptide" evidence="6">
    <location>
        <begin position="1"/>
        <end position="19"/>
    </location>
</feature>
<dbReference type="RefSeq" id="XP_680582.1">
    <property type="nucleotide sequence ID" value="XM_675490.1"/>
</dbReference>
<dbReference type="CDD" id="cd04081">
    <property type="entry name" value="CBM35_galactosidase-like"/>
    <property type="match status" value="1"/>
</dbReference>
<keyword evidence="3 5" id="KW-0378">Hydrolase</keyword>
<evidence type="ECO:0000256" key="1">
    <source>
        <dbReference type="ARBA" id="ARBA00009865"/>
    </source>
</evidence>
<dbReference type="OrthoDB" id="9970295at2759"/>
<dbReference type="KEGG" id="ani:ANIA_07313"/>
<keyword evidence="4 5" id="KW-0326">Glycosidase</keyword>
<proteinExistence type="inferred from homology"/>
<evidence type="ECO:0000256" key="6">
    <source>
        <dbReference type="SAM" id="SignalP"/>
    </source>
</evidence>
<dbReference type="PROSITE" id="PS51175">
    <property type="entry name" value="CBM6"/>
    <property type="match status" value="1"/>
</dbReference>
<dbReference type="InterPro" id="IPR008979">
    <property type="entry name" value="Galactose-bd-like_sf"/>
</dbReference>
<evidence type="ECO:0000256" key="2">
    <source>
        <dbReference type="ARBA" id="ARBA00022729"/>
    </source>
</evidence>
<dbReference type="InterPro" id="IPR023296">
    <property type="entry name" value="Glyco_hydro_beta-prop_sf"/>
</dbReference>
<protein>
    <submittedName>
        <fullName evidence="8">Glycosyl hydrolase family 43 protein (AFU_orthologue AFUA_8G02510)</fullName>
    </submittedName>
</protein>
<accession>Q5AWL7</accession>
<dbReference type="PANTHER" id="PTHR22925:SF3">
    <property type="entry name" value="GLYCOSYL HYDROLASE FAMILY PROTEIN 43"/>
    <property type="match status" value="1"/>
</dbReference>
<evidence type="ECO:0000256" key="4">
    <source>
        <dbReference type="ARBA" id="ARBA00023295"/>
    </source>
</evidence>
<dbReference type="SUPFAM" id="SSF75005">
    <property type="entry name" value="Arabinanase/levansucrase/invertase"/>
    <property type="match status" value="1"/>
</dbReference>
<dbReference type="GeneID" id="2869848"/>
<dbReference type="Gene3D" id="2.115.10.20">
    <property type="entry name" value="Glycosyl hydrolase domain, family 43"/>
    <property type="match status" value="1"/>
</dbReference>
<keyword evidence="2 6" id="KW-0732">Signal</keyword>
<dbReference type="OMA" id="TEITYEW"/>
<accession>C8VCP0</accession>
<gene>
    <name evidence="8" type="ORF">ANIA_07313</name>
</gene>
<dbReference type="eggNOG" id="ENOG502QW2A">
    <property type="taxonomic scope" value="Eukaryota"/>
</dbReference>
<reference evidence="9" key="1">
    <citation type="journal article" date="2005" name="Nature">
        <title>Sequencing of Aspergillus nidulans and comparative analysis with A. fumigatus and A. oryzae.</title>
        <authorList>
            <person name="Galagan J.E."/>
            <person name="Calvo S.E."/>
            <person name="Cuomo C."/>
            <person name="Ma L.J."/>
            <person name="Wortman J.R."/>
            <person name="Batzoglou S."/>
            <person name="Lee S.I."/>
            <person name="Basturkmen M."/>
            <person name="Spevak C.C."/>
            <person name="Clutterbuck J."/>
            <person name="Kapitonov V."/>
            <person name="Jurka J."/>
            <person name="Scazzocchio C."/>
            <person name="Farman M."/>
            <person name="Butler J."/>
            <person name="Purcell S."/>
            <person name="Harris S."/>
            <person name="Braus G.H."/>
            <person name="Draht O."/>
            <person name="Busch S."/>
            <person name="D'Enfert C."/>
            <person name="Bouchier C."/>
            <person name="Goldman G.H."/>
            <person name="Bell-Pedersen D."/>
            <person name="Griffiths-Jones S."/>
            <person name="Doonan J.H."/>
            <person name="Yu J."/>
            <person name="Vienken K."/>
            <person name="Pain A."/>
            <person name="Freitag M."/>
            <person name="Selker E.U."/>
            <person name="Archer D.B."/>
            <person name="Penalva M.A."/>
            <person name="Oakley B.R."/>
            <person name="Momany M."/>
            <person name="Tanaka T."/>
            <person name="Kumagai T."/>
            <person name="Asai K."/>
            <person name="Machida M."/>
            <person name="Nierman W.C."/>
            <person name="Denning D.W."/>
            <person name="Caddick M."/>
            <person name="Hynes M."/>
            <person name="Paoletti M."/>
            <person name="Fischer R."/>
            <person name="Miller B."/>
            <person name="Dyer P."/>
            <person name="Sachs M.S."/>
            <person name="Osmani S.A."/>
            <person name="Birren B.W."/>
        </authorList>
    </citation>
    <scope>NUCLEOTIDE SEQUENCE [LARGE SCALE GENOMIC DNA]</scope>
    <source>
        <strain evidence="9">FGSC A4 / ATCC 38163 / CBS 112.46 / NRRL 194 / M139</strain>
    </source>
</reference>
<organism evidence="8 9">
    <name type="scientific">Emericella nidulans (strain FGSC A4 / ATCC 38163 / CBS 112.46 / NRRL 194 / M139)</name>
    <name type="common">Aspergillus nidulans</name>
    <dbReference type="NCBI Taxonomy" id="227321"/>
    <lineage>
        <taxon>Eukaryota</taxon>
        <taxon>Fungi</taxon>
        <taxon>Dikarya</taxon>
        <taxon>Ascomycota</taxon>
        <taxon>Pezizomycotina</taxon>
        <taxon>Eurotiomycetes</taxon>
        <taxon>Eurotiomycetidae</taxon>
        <taxon>Eurotiales</taxon>
        <taxon>Aspergillaceae</taxon>
        <taxon>Aspergillus</taxon>
        <taxon>Aspergillus subgen. Nidulantes</taxon>
    </lineage>
</organism>
<evidence type="ECO:0000256" key="3">
    <source>
        <dbReference type="ARBA" id="ARBA00022801"/>
    </source>
</evidence>
<dbReference type="InterPro" id="IPR006710">
    <property type="entry name" value="Glyco_hydro_43"/>
</dbReference>
<dbReference type="Gene3D" id="2.60.120.260">
    <property type="entry name" value="Galactose-binding domain-like"/>
    <property type="match status" value="1"/>
</dbReference>
<feature type="domain" description="CBM6" evidence="7">
    <location>
        <begin position="341"/>
        <end position="474"/>
    </location>
</feature>